<gene>
    <name evidence="5" type="ORF">T310_1451</name>
</gene>
<keyword evidence="6" id="KW-1185">Reference proteome</keyword>
<feature type="region of interest" description="Disordered" evidence="3">
    <location>
        <begin position="1"/>
        <end position="30"/>
    </location>
</feature>
<feature type="transmembrane region" description="Helical" evidence="4">
    <location>
        <begin position="139"/>
        <end position="157"/>
    </location>
</feature>
<dbReference type="Proteomes" id="UP000053958">
    <property type="component" value="Unassembled WGS sequence"/>
</dbReference>
<feature type="transmembrane region" description="Helical" evidence="4">
    <location>
        <begin position="169"/>
        <end position="192"/>
    </location>
</feature>
<evidence type="ECO:0000256" key="1">
    <source>
        <dbReference type="ARBA" id="ARBA00004141"/>
    </source>
</evidence>
<dbReference type="InterPro" id="IPR036259">
    <property type="entry name" value="MFS_trans_sf"/>
</dbReference>
<proteinExistence type="inferred from homology"/>
<evidence type="ECO:0000313" key="5">
    <source>
        <dbReference type="EMBL" id="KKA24550.1"/>
    </source>
</evidence>
<evidence type="ECO:0000313" key="6">
    <source>
        <dbReference type="Proteomes" id="UP000053958"/>
    </source>
</evidence>
<feature type="transmembrane region" description="Helical" evidence="4">
    <location>
        <begin position="112"/>
        <end position="133"/>
    </location>
</feature>
<accession>A0A0F4Z2F3</accession>
<dbReference type="InterPro" id="IPR050327">
    <property type="entry name" value="Proton-linked_MCT"/>
</dbReference>
<dbReference type="PANTHER" id="PTHR11360:SF287">
    <property type="entry name" value="MFS MONOCARBOXYLATE TRANSPORTER"/>
    <property type="match status" value="1"/>
</dbReference>
<sequence>MNEQNDDQPIALEERQQEPDQTRPEFSLPPTDRGKDAWLVLFGTFVIDAFVWGFPFTSGVFQEFYASEFADDNASSGVAMIGTVALGVLYLGSPVCLFMLRQWPRHRRKCIMVGFLITAVALVAASFATRVWQLVLTQGFLYAVGACMMSYPTMLFLDEWFTHRKGLAFGLAWASTGCSGVAFPLLISWSLTHFSFRITLRMWVIASMVVLGPVLRFMKPRVPSSTGSARPSNMPDIRFVVCRPFFPLQLCSILESLGYFLPGLYLPLYARSLGFSNEIATASVVLLNSGAFFGSMVTGFLVDRWDVTSVMLFSTVGATLSVIFLWGFSGLATVLCLFSWLYGFFAGSFSSTWPGVMRETTQKHHSAEPGLVYAFLVAGRGVGGVVSGPLSEALLKAPPLTRTFSYGYGKLLPHAAIASGDDIPSNEWTPPLAWVTWPDLTKKQRITHSLIFTTLSSDH</sequence>
<dbReference type="SUPFAM" id="SSF103473">
    <property type="entry name" value="MFS general substrate transporter"/>
    <property type="match status" value="1"/>
</dbReference>
<keyword evidence="4" id="KW-1133">Transmembrane helix</keyword>
<comment type="similarity">
    <text evidence="2">Belongs to the major facilitator superfamily. Monocarboxylate porter (TC 2.A.1.13) family.</text>
</comment>
<keyword evidence="4" id="KW-0812">Transmembrane</keyword>
<dbReference type="GO" id="GO:0016020">
    <property type="term" value="C:membrane"/>
    <property type="evidence" value="ECO:0007669"/>
    <property type="project" value="UniProtKB-SubCell"/>
</dbReference>
<feature type="transmembrane region" description="Helical" evidence="4">
    <location>
        <begin position="239"/>
        <end position="259"/>
    </location>
</feature>
<evidence type="ECO:0000256" key="4">
    <source>
        <dbReference type="SAM" id="Phobius"/>
    </source>
</evidence>
<keyword evidence="4" id="KW-0472">Membrane</keyword>
<dbReference type="GeneID" id="25313802"/>
<comment type="subcellular location">
    <subcellularLocation>
        <location evidence="1">Membrane</location>
        <topology evidence="1">Multi-pass membrane protein</topology>
    </subcellularLocation>
</comment>
<feature type="transmembrane region" description="Helical" evidence="4">
    <location>
        <begin position="332"/>
        <end position="353"/>
    </location>
</feature>
<name>A0A0F4Z2F3_RASE3</name>
<dbReference type="OrthoDB" id="2213137at2759"/>
<feature type="transmembrane region" description="Helical" evidence="4">
    <location>
        <begin position="37"/>
        <end position="57"/>
    </location>
</feature>
<protein>
    <recommendedName>
        <fullName evidence="7">MFS monocarboxylate transporter</fullName>
    </recommendedName>
</protein>
<feature type="transmembrane region" description="Helical" evidence="4">
    <location>
        <begin position="77"/>
        <end position="100"/>
    </location>
</feature>
<evidence type="ECO:0000256" key="3">
    <source>
        <dbReference type="SAM" id="MobiDB-lite"/>
    </source>
</evidence>
<dbReference type="GO" id="GO:0022857">
    <property type="term" value="F:transmembrane transporter activity"/>
    <property type="evidence" value="ECO:0007669"/>
    <property type="project" value="InterPro"/>
</dbReference>
<dbReference type="EMBL" id="LASV01000060">
    <property type="protein sequence ID" value="KKA24550.1"/>
    <property type="molecule type" value="Genomic_DNA"/>
</dbReference>
<feature type="compositionally biased region" description="Basic and acidic residues" evidence="3">
    <location>
        <begin position="12"/>
        <end position="23"/>
    </location>
</feature>
<dbReference type="Pfam" id="PF07690">
    <property type="entry name" value="MFS_1"/>
    <property type="match status" value="1"/>
</dbReference>
<feature type="transmembrane region" description="Helical" evidence="4">
    <location>
        <begin position="279"/>
        <end position="302"/>
    </location>
</feature>
<dbReference type="AlphaFoldDB" id="A0A0F4Z2F3"/>
<dbReference type="PANTHER" id="PTHR11360">
    <property type="entry name" value="MONOCARBOXYLATE TRANSPORTER"/>
    <property type="match status" value="1"/>
</dbReference>
<dbReference type="Gene3D" id="1.20.1250.20">
    <property type="entry name" value="MFS general substrate transporter like domains"/>
    <property type="match status" value="2"/>
</dbReference>
<dbReference type="InterPro" id="IPR011701">
    <property type="entry name" value="MFS"/>
</dbReference>
<feature type="transmembrane region" description="Helical" evidence="4">
    <location>
        <begin position="198"/>
        <end position="218"/>
    </location>
</feature>
<comment type="caution">
    <text evidence="5">The sequence shown here is derived from an EMBL/GenBank/DDBJ whole genome shotgun (WGS) entry which is preliminary data.</text>
</comment>
<evidence type="ECO:0008006" key="7">
    <source>
        <dbReference type="Google" id="ProtNLM"/>
    </source>
</evidence>
<reference evidence="5 6" key="1">
    <citation type="submission" date="2015-04" db="EMBL/GenBank/DDBJ databases">
        <authorList>
            <person name="Heijne W.H."/>
            <person name="Fedorova N.D."/>
            <person name="Nierman W.C."/>
            <person name="Vollebregt A.W."/>
            <person name="Zhao Z."/>
            <person name="Wu L."/>
            <person name="Kumar M."/>
            <person name="Stam H."/>
            <person name="van den Berg M.A."/>
            <person name="Pel H.J."/>
        </authorList>
    </citation>
    <scope>NUCLEOTIDE SEQUENCE [LARGE SCALE GENOMIC DNA]</scope>
    <source>
        <strain evidence="5 6">CBS 393.64</strain>
    </source>
</reference>
<dbReference type="RefSeq" id="XP_013331162.1">
    <property type="nucleotide sequence ID" value="XM_013475708.1"/>
</dbReference>
<evidence type="ECO:0000256" key="2">
    <source>
        <dbReference type="ARBA" id="ARBA00006727"/>
    </source>
</evidence>
<organism evidence="5 6">
    <name type="scientific">Rasamsonia emersonii (strain ATCC 16479 / CBS 393.64 / IMI 116815)</name>
    <dbReference type="NCBI Taxonomy" id="1408163"/>
    <lineage>
        <taxon>Eukaryota</taxon>
        <taxon>Fungi</taxon>
        <taxon>Dikarya</taxon>
        <taxon>Ascomycota</taxon>
        <taxon>Pezizomycotina</taxon>
        <taxon>Eurotiomycetes</taxon>
        <taxon>Eurotiomycetidae</taxon>
        <taxon>Eurotiales</taxon>
        <taxon>Trichocomaceae</taxon>
        <taxon>Rasamsonia</taxon>
    </lineage>
</organism>